<dbReference type="AlphaFoldDB" id="B4D949"/>
<reference evidence="2 3" key="1">
    <citation type="journal article" date="2011" name="J. Bacteriol.">
        <title>Genome sequence of Chthoniobacter flavus Ellin428, an aerobic heterotrophic soil bacterium.</title>
        <authorList>
            <person name="Kant R."/>
            <person name="van Passel M.W."/>
            <person name="Palva A."/>
            <person name="Lucas S."/>
            <person name="Lapidus A."/>
            <person name="Glavina Del Rio T."/>
            <person name="Dalin E."/>
            <person name="Tice H."/>
            <person name="Bruce D."/>
            <person name="Goodwin L."/>
            <person name="Pitluck S."/>
            <person name="Larimer F.W."/>
            <person name="Land M.L."/>
            <person name="Hauser L."/>
            <person name="Sangwan P."/>
            <person name="de Vos W.M."/>
            <person name="Janssen P.H."/>
            <person name="Smidt H."/>
        </authorList>
    </citation>
    <scope>NUCLEOTIDE SEQUENCE [LARGE SCALE GENOMIC DNA]</scope>
    <source>
        <strain evidence="2 3">Ellin428</strain>
    </source>
</reference>
<protein>
    <submittedName>
        <fullName evidence="2">Uncharacterized protein</fullName>
    </submittedName>
</protein>
<evidence type="ECO:0000256" key="1">
    <source>
        <dbReference type="SAM" id="Phobius"/>
    </source>
</evidence>
<dbReference type="STRING" id="497964.CfE428DRAFT_5439"/>
<sequence>MRFFGAIIFGVLAVAFTVLAFYLPLTWVLYLPLVLVVWLAAFLFFIHGLRPRS</sequence>
<proteinExistence type="predicted"/>
<keyword evidence="1" id="KW-0472">Membrane</keyword>
<accession>B4D949</accession>
<dbReference type="Proteomes" id="UP000005824">
    <property type="component" value="Unassembled WGS sequence"/>
</dbReference>
<keyword evidence="1" id="KW-0812">Transmembrane</keyword>
<evidence type="ECO:0000313" key="3">
    <source>
        <dbReference type="Proteomes" id="UP000005824"/>
    </source>
</evidence>
<keyword evidence="1" id="KW-1133">Transmembrane helix</keyword>
<keyword evidence="3" id="KW-1185">Reference proteome</keyword>
<gene>
    <name evidence="2" type="ORF">CfE428DRAFT_5439</name>
</gene>
<dbReference type="EMBL" id="ABVL01000024">
    <property type="protein sequence ID" value="EDY17094.1"/>
    <property type="molecule type" value="Genomic_DNA"/>
</dbReference>
<organism evidence="2 3">
    <name type="scientific">Chthoniobacter flavus Ellin428</name>
    <dbReference type="NCBI Taxonomy" id="497964"/>
    <lineage>
        <taxon>Bacteria</taxon>
        <taxon>Pseudomonadati</taxon>
        <taxon>Verrucomicrobiota</taxon>
        <taxon>Spartobacteria</taxon>
        <taxon>Chthoniobacterales</taxon>
        <taxon>Chthoniobacteraceae</taxon>
        <taxon>Chthoniobacter</taxon>
    </lineage>
</organism>
<dbReference type="InParanoid" id="B4D949"/>
<name>B4D949_9BACT</name>
<comment type="caution">
    <text evidence="2">The sequence shown here is derived from an EMBL/GenBank/DDBJ whole genome shotgun (WGS) entry which is preliminary data.</text>
</comment>
<feature type="transmembrane region" description="Helical" evidence="1">
    <location>
        <begin position="30"/>
        <end position="49"/>
    </location>
</feature>
<evidence type="ECO:0000313" key="2">
    <source>
        <dbReference type="EMBL" id="EDY17094.1"/>
    </source>
</evidence>